<dbReference type="OrthoDB" id="10540536at2759"/>
<evidence type="ECO:0000256" key="1">
    <source>
        <dbReference type="SAM" id="Coils"/>
    </source>
</evidence>
<evidence type="ECO:0000256" key="2">
    <source>
        <dbReference type="SAM" id="MobiDB-lite"/>
    </source>
</evidence>
<dbReference type="AlphaFoldDB" id="W6Z1W3"/>
<feature type="coiled-coil region" evidence="1">
    <location>
        <begin position="104"/>
        <end position="152"/>
    </location>
</feature>
<feature type="region of interest" description="Disordered" evidence="2">
    <location>
        <begin position="231"/>
        <end position="250"/>
    </location>
</feature>
<dbReference type="HOGENOM" id="CLU_983496_0_0_1"/>
<keyword evidence="1" id="KW-0175">Coiled coil</keyword>
<reference evidence="3 4" key="1">
    <citation type="journal article" date="2013" name="PLoS Genet.">
        <title>Comparative genome structure, secondary metabolite, and effector coding capacity across Cochliobolus pathogens.</title>
        <authorList>
            <person name="Condon B.J."/>
            <person name="Leng Y."/>
            <person name="Wu D."/>
            <person name="Bushley K.E."/>
            <person name="Ohm R.A."/>
            <person name="Otillar R."/>
            <person name="Martin J."/>
            <person name="Schackwitz W."/>
            <person name="Grimwood J."/>
            <person name="MohdZainudin N."/>
            <person name="Xue C."/>
            <person name="Wang R."/>
            <person name="Manning V.A."/>
            <person name="Dhillon B."/>
            <person name="Tu Z.J."/>
            <person name="Steffenson B.J."/>
            <person name="Salamov A."/>
            <person name="Sun H."/>
            <person name="Lowry S."/>
            <person name="LaButti K."/>
            <person name="Han J."/>
            <person name="Copeland A."/>
            <person name="Lindquist E."/>
            <person name="Barry K."/>
            <person name="Schmutz J."/>
            <person name="Baker S.E."/>
            <person name="Ciuffetti L.M."/>
            <person name="Grigoriev I.V."/>
            <person name="Zhong S."/>
            <person name="Turgeon B.G."/>
        </authorList>
    </citation>
    <scope>NUCLEOTIDE SEQUENCE [LARGE SCALE GENOMIC DNA]</scope>
    <source>
        <strain evidence="3 4">ATCC 44560</strain>
    </source>
</reference>
<dbReference type="RefSeq" id="XP_007687729.1">
    <property type="nucleotide sequence ID" value="XM_007689539.1"/>
</dbReference>
<evidence type="ECO:0000313" key="4">
    <source>
        <dbReference type="Proteomes" id="UP000054032"/>
    </source>
</evidence>
<feature type="compositionally biased region" description="Acidic residues" evidence="2">
    <location>
        <begin position="235"/>
        <end position="249"/>
    </location>
</feature>
<dbReference type="Proteomes" id="UP000054032">
    <property type="component" value="Unassembled WGS sequence"/>
</dbReference>
<dbReference type="KEGG" id="bor:COCMIDRAFT_94642"/>
<proteinExistence type="predicted"/>
<gene>
    <name evidence="3" type="ORF">COCMIDRAFT_94642</name>
</gene>
<feature type="coiled-coil region" evidence="1">
    <location>
        <begin position="48"/>
        <end position="75"/>
    </location>
</feature>
<sequence length="283" mass="31056">MVGNPPSALSNLPTLHSLHNEPLLRELAVTQALASSLSRDCEKWRTLVEKHSSALEEANKTITAANKKLKDREHIISKLKKGNASLKTQGDTSSTLATSLASTLKETTTSLDSTNKKLEDATAKHDSLALQLQEAKANMTKLRRSDRNKEKTQQQNLHLKALLHRQCAARYNSNNSNDNNTAATLRTAPTTTTATTTRNEDILHSALSAALERIDELETSAHALLDALDEHGDSSNEEEDDEGEHDEADATAKLLEAQVKMDGVLRDRGFAVKKGEWGHLIRD</sequence>
<dbReference type="GeneID" id="19128489"/>
<protein>
    <submittedName>
        <fullName evidence="3">Uncharacterized protein</fullName>
    </submittedName>
</protein>
<dbReference type="EMBL" id="KI963978">
    <property type="protein sequence ID" value="EUC45732.1"/>
    <property type="molecule type" value="Genomic_DNA"/>
</dbReference>
<accession>W6Z1W3</accession>
<organism evidence="3 4">
    <name type="scientific">Bipolaris oryzae ATCC 44560</name>
    <dbReference type="NCBI Taxonomy" id="930090"/>
    <lineage>
        <taxon>Eukaryota</taxon>
        <taxon>Fungi</taxon>
        <taxon>Dikarya</taxon>
        <taxon>Ascomycota</taxon>
        <taxon>Pezizomycotina</taxon>
        <taxon>Dothideomycetes</taxon>
        <taxon>Pleosporomycetidae</taxon>
        <taxon>Pleosporales</taxon>
        <taxon>Pleosporineae</taxon>
        <taxon>Pleosporaceae</taxon>
        <taxon>Bipolaris</taxon>
    </lineage>
</organism>
<name>W6Z1W3_COCMI</name>
<feature type="region of interest" description="Disordered" evidence="2">
    <location>
        <begin position="172"/>
        <end position="193"/>
    </location>
</feature>
<keyword evidence="4" id="KW-1185">Reference proteome</keyword>
<evidence type="ECO:0000313" key="3">
    <source>
        <dbReference type="EMBL" id="EUC45732.1"/>
    </source>
</evidence>